<dbReference type="PANTHER" id="PTHR43028">
    <property type="entry name" value="3'(2'),5'-BISPHOSPHATE NUCLEOTIDASE 1"/>
    <property type="match status" value="1"/>
</dbReference>
<feature type="binding site" evidence="15">
    <location>
        <position position="329"/>
    </location>
    <ligand>
        <name>Mg(2+)</name>
        <dbReference type="ChEBI" id="CHEBI:18420"/>
        <label>1</label>
        <note>catalytic</note>
    </ligand>
</feature>
<dbReference type="InterPro" id="IPR000760">
    <property type="entry name" value="Inositol_monophosphatase-like"/>
</dbReference>
<dbReference type="STRING" id="137246.A0A401T5F7"/>
<proteinExistence type="inferred from homology"/>
<evidence type="ECO:0000256" key="4">
    <source>
        <dbReference type="ARBA" id="ARBA00011245"/>
    </source>
</evidence>
<comment type="subunit">
    <text evidence="4">Monomer.</text>
</comment>
<keyword evidence="8" id="KW-0378">Hydrolase</keyword>
<dbReference type="OMA" id="ANIAWVC"/>
<dbReference type="FunFam" id="4.10.460.10:FF:000001">
    <property type="entry name" value="Inositol polyphosphate 1-phosphatase"/>
    <property type="match status" value="1"/>
</dbReference>
<keyword evidence="9 15" id="KW-0460">Magnesium</keyword>
<dbReference type="Pfam" id="PF00459">
    <property type="entry name" value="Inositol_P"/>
    <property type="match status" value="1"/>
</dbReference>
<evidence type="ECO:0000256" key="11">
    <source>
        <dbReference type="ARBA" id="ARBA00044478"/>
    </source>
</evidence>
<evidence type="ECO:0000256" key="15">
    <source>
        <dbReference type="PIRSR" id="PIRSR600760-2"/>
    </source>
</evidence>
<evidence type="ECO:0000256" key="6">
    <source>
        <dbReference type="ARBA" id="ARBA00022671"/>
    </source>
</evidence>
<dbReference type="InterPro" id="IPR044897">
    <property type="entry name" value="INPP1_dom_1"/>
</dbReference>
<feature type="binding site" evidence="15">
    <location>
        <position position="110"/>
    </location>
    <ligand>
        <name>Mg(2+)</name>
        <dbReference type="ChEBI" id="CHEBI:18420"/>
        <label>1</label>
        <note>catalytic</note>
    </ligand>
</feature>
<evidence type="ECO:0000256" key="13">
    <source>
        <dbReference type="ARBA" id="ARBA00059706"/>
    </source>
</evidence>
<dbReference type="GO" id="GO:0004441">
    <property type="term" value="F:inositol-1,4-bisphosphate 1-phosphatase activity"/>
    <property type="evidence" value="ECO:0007669"/>
    <property type="project" value="UniProtKB-EC"/>
</dbReference>
<keyword evidence="5" id="KW-0597">Phosphoprotein</keyword>
<evidence type="ECO:0000256" key="8">
    <source>
        <dbReference type="ARBA" id="ARBA00022801"/>
    </source>
</evidence>
<feature type="binding site" evidence="15">
    <location>
        <position position="186"/>
    </location>
    <ligand>
        <name>Mg(2+)</name>
        <dbReference type="ChEBI" id="CHEBI:18420"/>
        <label>1</label>
        <note>catalytic</note>
    </ligand>
</feature>
<gene>
    <name evidence="16" type="ORF">chiPu_0016373</name>
</gene>
<comment type="function">
    <text evidence="13">Mg(2+)-dependent phosphatase that catalyzes the hydrolysis of the 1-position phosphate from inositol 1,4-bisphosphate and inositol 1,3,4-trisphosphate and participates in inositol phosphate metabolism.</text>
</comment>
<dbReference type="InterPro" id="IPR050725">
    <property type="entry name" value="CysQ/Inositol_MonoPase"/>
</dbReference>
<sequence length="410" mass="45255">MTADDFNTITDSLWEILLEVFKVTQGYHIAAMASLLTALICASEKSANIARACKREEELFQLLIEEKKGPDKNKKFVQDFKTLADVIIQEVIKNDIAEKFPELAPHIAGEESNKFENSLGETIAVKVCKTEQETAELLGKVLDGNLKAAGLLAKCIHESVHSDGPDLQKLTIDIPIDTIGIWVDPIDSTNQYIKGQLEDKFKDGIHTHGLKSAAVLIGVFDRNSGQPIMGVINIPFHEVDPNLRWRGKYYWGISYKDINIHSVPKQNPAHDQLSIVMSSSEKESIKAALAPFCGERMYYACGAGYKGLCTILGLVDAYVVTEDTTFKWDTCAPHAILKSLGGGFVNLVKTLSQPKDGDRGGFPELQYARPDEGAKQADKWANTGGFVAYRSREQLETIINALCLTADTYL</sequence>
<evidence type="ECO:0000256" key="1">
    <source>
        <dbReference type="ARBA" id="ARBA00001946"/>
    </source>
</evidence>
<evidence type="ECO:0000256" key="5">
    <source>
        <dbReference type="ARBA" id="ARBA00022553"/>
    </source>
</evidence>
<accession>A0A401T5F7</accession>
<comment type="cofactor">
    <cofactor evidence="1 15">
        <name>Mg(2+)</name>
        <dbReference type="ChEBI" id="CHEBI:18420"/>
    </cofactor>
</comment>
<protein>
    <recommendedName>
        <fullName evidence="14">Inositol polyphosphate 1-phosphatase</fullName>
        <ecNumber evidence="12">3.1.3.57</ecNumber>
    </recommendedName>
</protein>
<comment type="catalytic activity">
    <reaction evidence="11">
        <text>1D-myo-inositol 1,4-bisphosphate + H2O = 1D-myo-inositol 4-phosphate + phosphate</text>
        <dbReference type="Rhea" id="RHEA:15553"/>
        <dbReference type="ChEBI" id="CHEBI:15377"/>
        <dbReference type="ChEBI" id="CHEBI:43474"/>
        <dbReference type="ChEBI" id="CHEBI:58282"/>
        <dbReference type="ChEBI" id="CHEBI:58469"/>
        <dbReference type="EC" id="3.1.3.57"/>
    </reaction>
    <physiologicalReaction direction="left-to-right" evidence="11">
        <dbReference type="Rhea" id="RHEA:15554"/>
    </physiologicalReaction>
</comment>
<dbReference type="GO" id="GO:0046872">
    <property type="term" value="F:metal ion binding"/>
    <property type="evidence" value="ECO:0007669"/>
    <property type="project" value="UniProtKB-KW"/>
</dbReference>
<keyword evidence="17" id="KW-1185">Reference proteome</keyword>
<keyword evidence="6" id="KW-0452">Lithium</keyword>
<comment type="pathway">
    <text evidence="2">Signal transduction; phosphatidylinositol signaling pathway.</text>
</comment>
<evidence type="ECO:0000313" key="16">
    <source>
        <dbReference type="EMBL" id="GCC37865.1"/>
    </source>
</evidence>
<organism evidence="16 17">
    <name type="scientific">Chiloscyllium punctatum</name>
    <name type="common">Brownbanded bambooshark</name>
    <name type="synonym">Hemiscyllium punctatum</name>
    <dbReference type="NCBI Taxonomy" id="137246"/>
    <lineage>
        <taxon>Eukaryota</taxon>
        <taxon>Metazoa</taxon>
        <taxon>Chordata</taxon>
        <taxon>Craniata</taxon>
        <taxon>Vertebrata</taxon>
        <taxon>Chondrichthyes</taxon>
        <taxon>Elasmobranchii</taxon>
        <taxon>Galeomorphii</taxon>
        <taxon>Galeoidea</taxon>
        <taxon>Orectolobiformes</taxon>
        <taxon>Hemiscylliidae</taxon>
        <taxon>Chiloscyllium</taxon>
    </lineage>
</organism>
<evidence type="ECO:0000256" key="12">
    <source>
        <dbReference type="ARBA" id="ARBA00044519"/>
    </source>
</evidence>
<evidence type="ECO:0000256" key="10">
    <source>
        <dbReference type="ARBA" id="ARBA00044465"/>
    </source>
</evidence>
<dbReference type="PANTHER" id="PTHR43028:SF3">
    <property type="entry name" value="INOSITOL POLYPHOSPHATE 1-PHOSPHATASE"/>
    <property type="match status" value="1"/>
</dbReference>
<comment type="caution">
    <text evidence="16">The sequence shown here is derived from an EMBL/GenBank/DDBJ whole genome shotgun (WGS) entry which is preliminary data.</text>
</comment>
<evidence type="ECO:0000256" key="3">
    <source>
        <dbReference type="ARBA" id="ARBA00009759"/>
    </source>
</evidence>
<dbReference type="SUPFAM" id="SSF56655">
    <property type="entry name" value="Carbohydrate phosphatase"/>
    <property type="match status" value="1"/>
</dbReference>
<comment type="similarity">
    <text evidence="3">Belongs to the inositol monophosphatase superfamily.</text>
</comment>
<evidence type="ECO:0000256" key="9">
    <source>
        <dbReference type="ARBA" id="ARBA00022842"/>
    </source>
</evidence>
<dbReference type="Gene3D" id="3.30.540.10">
    <property type="entry name" value="Fructose-1,6-Bisphosphatase, subunit A, domain 1"/>
    <property type="match status" value="1"/>
</dbReference>
<dbReference type="Proteomes" id="UP000287033">
    <property type="component" value="Unassembled WGS sequence"/>
</dbReference>
<evidence type="ECO:0000313" key="17">
    <source>
        <dbReference type="Proteomes" id="UP000287033"/>
    </source>
</evidence>
<keyword evidence="7 15" id="KW-0479">Metal-binding</keyword>
<dbReference type="OrthoDB" id="9977309at2759"/>
<feature type="binding site" evidence="15">
    <location>
        <position position="184"/>
    </location>
    <ligand>
        <name>Mg(2+)</name>
        <dbReference type="ChEBI" id="CHEBI:18420"/>
        <label>1</label>
        <note>catalytic</note>
    </ligand>
</feature>
<evidence type="ECO:0000256" key="7">
    <source>
        <dbReference type="ARBA" id="ARBA00022723"/>
    </source>
</evidence>
<dbReference type="InterPro" id="IPR020583">
    <property type="entry name" value="Inositol_monoP_metal-BS"/>
</dbReference>
<dbReference type="EC" id="3.1.3.57" evidence="12"/>
<evidence type="ECO:0000256" key="2">
    <source>
        <dbReference type="ARBA" id="ARBA00004847"/>
    </source>
</evidence>
<evidence type="ECO:0000256" key="14">
    <source>
        <dbReference type="ARBA" id="ARBA00070066"/>
    </source>
</evidence>
<dbReference type="FunFam" id="3.40.190.80:FF:000015">
    <property type="entry name" value="Inositol polyphosphate 1-phosphatase"/>
    <property type="match status" value="1"/>
</dbReference>
<dbReference type="PROSITE" id="PS00629">
    <property type="entry name" value="IMP_1"/>
    <property type="match status" value="1"/>
</dbReference>
<dbReference type="Gene3D" id="4.10.460.10">
    <property type="entry name" value="Inositol Polyphosphate 1-phosphatase, domain 1"/>
    <property type="match status" value="1"/>
</dbReference>
<dbReference type="AlphaFoldDB" id="A0A401T5F7"/>
<dbReference type="EMBL" id="BEZZ01001073">
    <property type="protein sequence ID" value="GCC37865.1"/>
    <property type="molecule type" value="Genomic_DNA"/>
</dbReference>
<name>A0A401T5F7_CHIPU</name>
<dbReference type="InterPro" id="IPR020550">
    <property type="entry name" value="Inositol_monophosphatase_CS"/>
</dbReference>
<dbReference type="Gene3D" id="3.40.190.80">
    <property type="match status" value="1"/>
</dbReference>
<feature type="binding site" evidence="15">
    <location>
        <position position="187"/>
    </location>
    <ligand>
        <name>Mg(2+)</name>
        <dbReference type="ChEBI" id="CHEBI:18420"/>
        <label>1</label>
        <note>catalytic</note>
    </ligand>
</feature>
<comment type="catalytic activity">
    <reaction evidence="10">
        <text>1D-myo-inositol 1,3,4-trisphosphate + H2O = 1D-myo-inositol 3,4-bisphosphate + phosphate</text>
        <dbReference type="Rhea" id="RHEA:70319"/>
        <dbReference type="ChEBI" id="CHEBI:15377"/>
        <dbReference type="ChEBI" id="CHEBI:43474"/>
        <dbReference type="ChEBI" id="CHEBI:58414"/>
        <dbReference type="ChEBI" id="CHEBI:83241"/>
    </reaction>
    <physiologicalReaction direction="left-to-right" evidence="10">
        <dbReference type="Rhea" id="RHEA:70320"/>
    </physiologicalReaction>
</comment>
<reference evidence="16 17" key="1">
    <citation type="journal article" date="2018" name="Nat. Ecol. Evol.">
        <title>Shark genomes provide insights into elasmobranch evolution and the origin of vertebrates.</title>
        <authorList>
            <person name="Hara Y"/>
            <person name="Yamaguchi K"/>
            <person name="Onimaru K"/>
            <person name="Kadota M"/>
            <person name="Koyanagi M"/>
            <person name="Keeley SD"/>
            <person name="Tatsumi K"/>
            <person name="Tanaka K"/>
            <person name="Motone F"/>
            <person name="Kageyama Y"/>
            <person name="Nozu R"/>
            <person name="Adachi N"/>
            <person name="Nishimura O"/>
            <person name="Nakagawa R"/>
            <person name="Tanegashima C"/>
            <person name="Kiyatake I"/>
            <person name="Matsumoto R"/>
            <person name="Murakumo K"/>
            <person name="Nishida K"/>
            <person name="Terakita A"/>
            <person name="Kuratani S"/>
            <person name="Sato K"/>
            <person name="Hyodo S Kuraku.S."/>
        </authorList>
    </citation>
    <scope>NUCLEOTIDE SEQUENCE [LARGE SCALE GENOMIC DNA]</scope>
</reference>
<dbReference type="GO" id="GO:0046854">
    <property type="term" value="P:phosphatidylinositol phosphate biosynthetic process"/>
    <property type="evidence" value="ECO:0007669"/>
    <property type="project" value="InterPro"/>
</dbReference>
<dbReference type="PROSITE" id="PS00630">
    <property type="entry name" value="IMP_2"/>
    <property type="match status" value="1"/>
</dbReference>